<evidence type="ECO:0000256" key="1">
    <source>
        <dbReference type="SAM" id="SignalP"/>
    </source>
</evidence>
<gene>
    <name evidence="2" type="ORF">CVT24_003282</name>
</gene>
<dbReference type="EMBL" id="NHTK01000795">
    <property type="protein sequence ID" value="PPR05539.1"/>
    <property type="molecule type" value="Genomic_DNA"/>
</dbReference>
<accession>A0A409YRB9</accession>
<dbReference type="AlphaFoldDB" id="A0A409YRB9"/>
<comment type="caution">
    <text evidence="2">The sequence shown here is derived from an EMBL/GenBank/DDBJ whole genome shotgun (WGS) entry which is preliminary data.</text>
</comment>
<evidence type="ECO:0000313" key="2">
    <source>
        <dbReference type="EMBL" id="PPR05539.1"/>
    </source>
</evidence>
<protein>
    <submittedName>
        <fullName evidence="2">Uncharacterized protein</fullName>
    </submittedName>
</protein>
<keyword evidence="1" id="KW-0732">Signal</keyword>
<reference evidence="2 3" key="1">
    <citation type="journal article" date="2018" name="Evol. Lett.">
        <title>Horizontal gene cluster transfer increased hallucinogenic mushroom diversity.</title>
        <authorList>
            <person name="Reynolds H.T."/>
            <person name="Vijayakumar V."/>
            <person name="Gluck-Thaler E."/>
            <person name="Korotkin H.B."/>
            <person name="Matheny P.B."/>
            <person name="Slot J.C."/>
        </authorList>
    </citation>
    <scope>NUCLEOTIDE SEQUENCE [LARGE SCALE GENOMIC DNA]</scope>
    <source>
        <strain evidence="2 3">2629</strain>
    </source>
</reference>
<keyword evidence="3" id="KW-1185">Reference proteome</keyword>
<organism evidence="2 3">
    <name type="scientific">Panaeolus cyanescens</name>
    <dbReference type="NCBI Taxonomy" id="181874"/>
    <lineage>
        <taxon>Eukaryota</taxon>
        <taxon>Fungi</taxon>
        <taxon>Dikarya</taxon>
        <taxon>Basidiomycota</taxon>
        <taxon>Agaricomycotina</taxon>
        <taxon>Agaricomycetes</taxon>
        <taxon>Agaricomycetidae</taxon>
        <taxon>Agaricales</taxon>
        <taxon>Agaricineae</taxon>
        <taxon>Galeropsidaceae</taxon>
        <taxon>Panaeolus</taxon>
    </lineage>
</organism>
<evidence type="ECO:0000313" key="3">
    <source>
        <dbReference type="Proteomes" id="UP000284842"/>
    </source>
</evidence>
<dbReference type="InParanoid" id="A0A409YRB9"/>
<name>A0A409YRB9_9AGAR</name>
<dbReference type="Proteomes" id="UP000284842">
    <property type="component" value="Unassembled WGS sequence"/>
</dbReference>
<feature type="chain" id="PRO_5019381457" evidence="1">
    <location>
        <begin position="19"/>
        <end position="76"/>
    </location>
</feature>
<feature type="signal peptide" evidence="1">
    <location>
        <begin position="1"/>
        <end position="18"/>
    </location>
</feature>
<sequence>MQLKLTTIISSIVMVASAASIVGAIALPEAELLEKRQCLPLGAICTTTIATQCCGFPTNRCYGPPGINSIKRCTVA</sequence>
<proteinExistence type="predicted"/>